<evidence type="ECO:0000313" key="2">
    <source>
        <dbReference type="Proteomes" id="UP000596248"/>
    </source>
</evidence>
<proteinExistence type="predicted"/>
<dbReference type="RefSeq" id="WP_203254789.1">
    <property type="nucleotide sequence ID" value="NZ_CP069127.1"/>
</dbReference>
<organism evidence="1 2">
    <name type="scientific">Brevibacillus choshinensis</name>
    <dbReference type="NCBI Taxonomy" id="54911"/>
    <lineage>
        <taxon>Bacteria</taxon>
        <taxon>Bacillati</taxon>
        <taxon>Bacillota</taxon>
        <taxon>Bacilli</taxon>
        <taxon>Bacillales</taxon>
        <taxon>Paenibacillaceae</taxon>
        <taxon>Brevibacillus</taxon>
    </lineage>
</organism>
<reference evidence="1 2" key="1">
    <citation type="submission" date="2021-01" db="EMBL/GenBank/DDBJ databases">
        <title>Identification of strong promoters based on the transcriptome of Brevibacillus choshinensis.</title>
        <authorList>
            <person name="Yao D."/>
            <person name="Zhang K."/>
            <person name="Wu J."/>
        </authorList>
    </citation>
    <scope>NUCLEOTIDE SEQUENCE [LARGE SCALE GENOMIC DNA]</scope>
    <source>
        <strain evidence="1 2">HPD31-SP3</strain>
    </source>
</reference>
<evidence type="ECO:0000313" key="1">
    <source>
        <dbReference type="EMBL" id="QRG65271.1"/>
    </source>
</evidence>
<gene>
    <name evidence="1" type="ORF">JNE38_16645</name>
</gene>
<protein>
    <submittedName>
        <fullName evidence="1">Uncharacterized protein</fullName>
    </submittedName>
</protein>
<dbReference type="Proteomes" id="UP000596248">
    <property type="component" value="Chromosome"/>
</dbReference>
<accession>A0ABX7FIX0</accession>
<name>A0ABX7FIX0_BRECH</name>
<sequence>MKKYLAIARSINGQENYLRTGWGSADAYTDDLGNAMLFTSLNQLPPVAHCDEYIVEVQEDDEGSLSVI</sequence>
<keyword evidence="2" id="KW-1185">Reference proteome</keyword>
<dbReference type="EMBL" id="CP069127">
    <property type="protein sequence ID" value="QRG65271.1"/>
    <property type="molecule type" value="Genomic_DNA"/>
</dbReference>